<dbReference type="Proteomes" id="UP000249393">
    <property type="component" value="Unassembled WGS sequence"/>
</dbReference>
<evidence type="ECO:0000313" key="6">
    <source>
        <dbReference type="Proteomes" id="UP000249393"/>
    </source>
</evidence>
<dbReference type="PROSITE" id="PS50977">
    <property type="entry name" value="HTH_TETR_2"/>
    <property type="match status" value="1"/>
</dbReference>
<dbReference type="RefSeq" id="WP_304273933.1">
    <property type="nucleotide sequence ID" value="NZ_QFQZ01000005.1"/>
</dbReference>
<dbReference type="Gene3D" id="1.10.357.10">
    <property type="entry name" value="Tetracycline Repressor, domain 2"/>
    <property type="match status" value="1"/>
</dbReference>
<dbReference type="SUPFAM" id="SSF46689">
    <property type="entry name" value="Homeodomain-like"/>
    <property type="match status" value="1"/>
</dbReference>
<dbReference type="AlphaFoldDB" id="A0A2W5VBQ0"/>
<dbReference type="PRINTS" id="PR00455">
    <property type="entry name" value="HTHTETR"/>
</dbReference>
<evidence type="ECO:0000256" key="3">
    <source>
        <dbReference type="SAM" id="MobiDB-lite"/>
    </source>
</evidence>
<reference evidence="5 6" key="1">
    <citation type="submission" date="2017-08" db="EMBL/GenBank/DDBJ databases">
        <title>Infants hospitalized years apart are colonized by the same room-sourced microbial strains.</title>
        <authorList>
            <person name="Brooks B."/>
            <person name="Olm M.R."/>
            <person name="Firek B.A."/>
            <person name="Baker R."/>
            <person name="Thomas B.C."/>
            <person name="Morowitz M.J."/>
            <person name="Banfield J.F."/>
        </authorList>
    </citation>
    <scope>NUCLEOTIDE SEQUENCE [LARGE SCALE GENOMIC DNA]</scope>
    <source>
        <strain evidence="5">S2_003_000_R2_4</strain>
    </source>
</reference>
<evidence type="ECO:0000256" key="2">
    <source>
        <dbReference type="PROSITE-ProRule" id="PRU00335"/>
    </source>
</evidence>
<dbReference type="InterPro" id="IPR001647">
    <property type="entry name" value="HTH_TetR"/>
</dbReference>
<evidence type="ECO:0000313" key="5">
    <source>
        <dbReference type="EMBL" id="PZR36702.1"/>
    </source>
</evidence>
<name>A0A2W5VBQ0_9CAUL</name>
<evidence type="ECO:0000259" key="4">
    <source>
        <dbReference type="PROSITE" id="PS50977"/>
    </source>
</evidence>
<dbReference type="GO" id="GO:0003677">
    <property type="term" value="F:DNA binding"/>
    <property type="evidence" value="ECO:0007669"/>
    <property type="project" value="UniProtKB-UniRule"/>
</dbReference>
<accession>A0A2W5VBQ0</accession>
<feature type="DNA-binding region" description="H-T-H motif" evidence="2">
    <location>
        <begin position="87"/>
        <end position="106"/>
    </location>
</feature>
<dbReference type="EMBL" id="QFQZ01000005">
    <property type="protein sequence ID" value="PZR36702.1"/>
    <property type="molecule type" value="Genomic_DNA"/>
</dbReference>
<evidence type="ECO:0000256" key="1">
    <source>
        <dbReference type="ARBA" id="ARBA00023125"/>
    </source>
</evidence>
<feature type="region of interest" description="Disordered" evidence="3">
    <location>
        <begin position="1"/>
        <end position="63"/>
    </location>
</feature>
<dbReference type="PANTHER" id="PTHR43479">
    <property type="entry name" value="ACREF/ENVCD OPERON REPRESSOR-RELATED"/>
    <property type="match status" value="1"/>
</dbReference>
<comment type="caution">
    <text evidence="5">The sequence shown here is derived from an EMBL/GenBank/DDBJ whole genome shotgun (WGS) entry which is preliminary data.</text>
</comment>
<feature type="compositionally biased region" description="Basic residues" evidence="3">
    <location>
        <begin position="53"/>
        <end position="63"/>
    </location>
</feature>
<dbReference type="PANTHER" id="PTHR43479:SF11">
    <property type="entry name" value="ACREF_ENVCD OPERON REPRESSOR-RELATED"/>
    <property type="match status" value="1"/>
</dbReference>
<dbReference type="Pfam" id="PF00440">
    <property type="entry name" value="TetR_N"/>
    <property type="match status" value="1"/>
</dbReference>
<keyword evidence="1 2" id="KW-0238">DNA-binding</keyword>
<dbReference type="InterPro" id="IPR050624">
    <property type="entry name" value="HTH-type_Tx_Regulator"/>
</dbReference>
<feature type="compositionally biased region" description="Basic and acidic residues" evidence="3">
    <location>
        <begin position="29"/>
        <end position="39"/>
    </location>
</feature>
<dbReference type="InterPro" id="IPR009057">
    <property type="entry name" value="Homeodomain-like_sf"/>
</dbReference>
<sequence length="266" mass="28459">MSQSGERQGFDGRAPARPSGRRLHQGVVLKREQGEKVSMDEQEAPRTPQKPKAATRKPQAARRAKTRELLIETAARLFSQSHPDSVTIEDIIQAAGLAKGTFYNHFTDKEALSLEVLRRVLARADAGVAALNIDVTDPAERIARGICFYARLAMMDPVEGRLLSHNAPLDLASDAFDSTGFAPDVGAGIASGRLRVATREDGAVAIVGASWALMFRLLIQPNASAAIFLSQQVVTMTLQGLGLSSVEADALSARCCDEILAGRVAA</sequence>
<gene>
    <name evidence="5" type="ORF">DI526_03115</name>
</gene>
<organism evidence="5 6">
    <name type="scientific">Caulobacter segnis</name>
    <dbReference type="NCBI Taxonomy" id="88688"/>
    <lineage>
        <taxon>Bacteria</taxon>
        <taxon>Pseudomonadati</taxon>
        <taxon>Pseudomonadota</taxon>
        <taxon>Alphaproteobacteria</taxon>
        <taxon>Caulobacterales</taxon>
        <taxon>Caulobacteraceae</taxon>
        <taxon>Caulobacter</taxon>
    </lineage>
</organism>
<proteinExistence type="predicted"/>
<protein>
    <recommendedName>
        <fullName evidence="4">HTH tetR-type domain-containing protein</fullName>
    </recommendedName>
</protein>
<feature type="domain" description="HTH tetR-type" evidence="4">
    <location>
        <begin position="64"/>
        <end position="124"/>
    </location>
</feature>